<name>A0A127BDJ9_9EURY</name>
<dbReference type="KEGG" id="pyc:TQ32_10635"/>
<evidence type="ECO:0000256" key="11">
    <source>
        <dbReference type="HAMAP-Rule" id="MF_00085"/>
    </source>
</evidence>
<evidence type="ECO:0000256" key="7">
    <source>
        <dbReference type="ARBA" id="ARBA00022917"/>
    </source>
</evidence>
<dbReference type="Pfam" id="PF01287">
    <property type="entry name" value="eIF-5a"/>
    <property type="match status" value="1"/>
</dbReference>
<keyword evidence="6 11" id="KW-0396">Initiation factor</keyword>
<reference evidence="13 15" key="2">
    <citation type="journal article" date="2016" name="Int. J. Syst. Evol. Microbiol.">
        <title>Pyrococcus kukulkanii sp. nov., a hyperthermophilic, piezophilic archaeon isolated from a deep-sea hydrothermal vent.</title>
        <authorList>
            <person name="Callac N."/>
            <person name="Oger P."/>
            <person name="Lesongeur F."/>
            <person name="Rattray J.E."/>
            <person name="Vannier P."/>
            <person name="Michoud G."/>
            <person name="Beauverger M."/>
            <person name="Gayet N."/>
            <person name="Rouxel O."/>
            <person name="Jebbar M."/>
            <person name="Godfroy A."/>
        </authorList>
    </citation>
    <scope>NUCLEOTIDE SEQUENCE [LARGE SCALE GENOMIC DNA]</scope>
    <source>
        <strain evidence="13 15">NCB100</strain>
    </source>
</reference>
<dbReference type="PATRIC" id="fig|1609559.3.peg.2194"/>
<keyword evidence="8 11" id="KW-0385">Hypusine</keyword>
<accession>A0A127BDJ9</accession>
<dbReference type="Proteomes" id="UP000070587">
    <property type="component" value="Chromosome"/>
</dbReference>
<dbReference type="PANTHER" id="PTHR11673">
    <property type="entry name" value="TRANSLATION INITIATION FACTOR 5A FAMILY MEMBER"/>
    <property type="match status" value="1"/>
</dbReference>
<gene>
    <name evidence="11" type="primary">eif5a</name>
    <name evidence="14" type="ORF">P8X34_00250</name>
    <name evidence="13" type="ORF">TQ32_10635</name>
</gene>
<dbReference type="GeneID" id="28492303"/>
<dbReference type="NCBIfam" id="NF003076">
    <property type="entry name" value="PRK03999.1"/>
    <property type="match status" value="1"/>
</dbReference>
<evidence type="ECO:0000256" key="1">
    <source>
        <dbReference type="ARBA" id="ARBA00003980"/>
    </source>
</evidence>
<dbReference type="GO" id="GO:0045901">
    <property type="term" value="P:positive regulation of translational elongation"/>
    <property type="evidence" value="ECO:0007669"/>
    <property type="project" value="InterPro"/>
</dbReference>
<dbReference type="InterPro" id="IPR014722">
    <property type="entry name" value="Rib_uL2_dom2"/>
</dbReference>
<feature type="modified residue" description="Hypusine" evidence="11">
    <location>
        <position position="37"/>
    </location>
</feature>
<feature type="domain" description="Translation initiation factor 5A C-terminal" evidence="12">
    <location>
        <begin position="70"/>
        <end position="134"/>
    </location>
</feature>
<dbReference type="SUPFAM" id="SSF50249">
    <property type="entry name" value="Nucleic acid-binding proteins"/>
    <property type="match status" value="1"/>
</dbReference>
<sequence>MGDKTKVQVSKLKPGRYIIIDDEPCRIVNITVSSPGKHGSAKARIEAVGIFDGKVRSIVKPTSAEVDVPIIDKKTAQVIAITPDTVQIMDMETYEMFEVPIDTGVAEEIRDQLKEGINVEYWETLGRIKIMRIKGEGE</sequence>
<evidence type="ECO:0000259" key="12">
    <source>
        <dbReference type="SMART" id="SM01376"/>
    </source>
</evidence>
<reference evidence="14 16" key="3">
    <citation type="submission" date="2023-03" db="EMBL/GenBank/DDBJ databases">
        <title>Speciation in Pyrococcus: adaptation to high temperature as a mechanism.</title>
        <authorList>
            <person name="Gu J."/>
        </authorList>
    </citation>
    <scope>NUCLEOTIDE SEQUENCE [LARGE SCALE GENOMIC DNA]</scope>
    <source>
        <strain evidence="14 16">LMOA34</strain>
    </source>
</reference>
<dbReference type="AlphaFoldDB" id="A0A127BDJ9"/>
<protein>
    <recommendedName>
        <fullName evidence="4 11">Translation initiation factor 5A</fullName>
    </recommendedName>
    <alternativeName>
        <fullName evidence="10 11">Hypusine-containing protein</fullName>
    </alternativeName>
    <alternativeName>
        <fullName evidence="9 11">eIF-5A</fullName>
    </alternativeName>
</protein>
<evidence type="ECO:0000256" key="10">
    <source>
        <dbReference type="ARBA" id="ARBA00032163"/>
    </source>
</evidence>
<dbReference type="GO" id="GO:0005737">
    <property type="term" value="C:cytoplasm"/>
    <property type="evidence" value="ECO:0007669"/>
    <property type="project" value="UniProtKB-SubCell"/>
</dbReference>
<evidence type="ECO:0000313" key="14">
    <source>
        <dbReference type="EMBL" id="MFA4803195.1"/>
    </source>
</evidence>
<evidence type="ECO:0000256" key="8">
    <source>
        <dbReference type="ARBA" id="ARBA00023071"/>
    </source>
</evidence>
<evidence type="ECO:0000256" key="3">
    <source>
        <dbReference type="ARBA" id="ARBA00006016"/>
    </source>
</evidence>
<comment type="subcellular location">
    <subcellularLocation>
        <location evidence="2 11">Cytoplasm</location>
    </subcellularLocation>
</comment>
<dbReference type="InterPro" id="IPR012340">
    <property type="entry name" value="NA-bd_OB-fold"/>
</dbReference>
<evidence type="ECO:0000256" key="5">
    <source>
        <dbReference type="ARBA" id="ARBA00022490"/>
    </source>
</evidence>
<dbReference type="GO" id="GO:0045905">
    <property type="term" value="P:positive regulation of translational termination"/>
    <property type="evidence" value="ECO:0007669"/>
    <property type="project" value="InterPro"/>
</dbReference>
<dbReference type="InterPro" id="IPR020189">
    <property type="entry name" value="IF5A_C"/>
</dbReference>
<dbReference type="InterPro" id="IPR048670">
    <property type="entry name" value="IF5A-like_N"/>
</dbReference>
<keyword evidence="7 11" id="KW-0648">Protein biosynthesis</keyword>
<dbReference type="InterPro" id="IPR019769">
    <property type="entry name" value="Trans_elong_IF5A_hypusine_site"/>
</dbReference>
<keyword evidence="16" id="KW-1185">Reference proteome</keyword>
<reference evidence="15" key="1">
    <citation type="submission" date="2015-02" db="EMBL/GenBank/DDBJ databases">
        <title>Pyrococcus kukulkanii sp. nov., a novel hyperthermophilic archaeon isolated from a deep-sea hydrothermal vent at the Guaymas Basin.</title>
        <authorList>
            <person name="Oger P.M."/>
            <person name="Callac N."/>
            <person name="Jebbar M."/>
            <person name="Godfroy A."/>
        </authorList>
    </citation>
    <scope>NUCLEOTIDE SEQUENCE [LARGE SCALE GENOMIC DNA]</scope>
    <source>
        <strain evidence="15">NCB100</strain>
    </source>
</reference>
<dbReference type="GO" id="GO:0043022">
    <property type="term" value="F:ribosome binding"/>
    <property type="evidence" value="ECO:0007669"/>
    <property type="project" value="InterPro"/>
</dbReference>
<dbReference type="EMBL" id="JARRIG010000001">
    <property type="protein sequence ID" value="MFA4803195.1"/>
    <property type="molecule type" value="Genomic_DNA"/>
</dbReference>
<dbReference type="Proteomes" id="UP001571980">
    <property type="component" value="Unassembled WGS sequence"/>
</dbReference>
<comment type="similarity">
    <text evidence="3 11">Belongs to the eIF-5A family.</text>
</comment>
<keyword evidence="5 11" id="KW-0963">Cytoplasm</keyword>
<dbReference type="GO" id="GO:0003743">
    <property type="term" value="F:translation initiation factor activity"/>
    <property type="evidence" value="ECO:0007669"/>
    <property type="project" value="UniProtKB-UniRule"/>
</dbReference>
<dbReference type="FunFam" id="2.40.50.140:FF:000334">
    <property type="entry name" value="Translation initiation factor 5A"/>
    <property type="match status" value="1"/>
</dbReference>
<dbReference type="PIRSF" id="PIRSF003025">
    <property type="entry name" value="eIF5A"/>
    <property type="match status" value="1"/>
</dbReference>
<dbReference type="InterPro" id="IPR008991">
    <property type="entry name" value="Translation_prot_SH3-like_sf"/>
</dbReference>
<dbReference type="HAMAP" id="MF_00085">
    <property type="entry name" value="eIF_5A"/>
    <property type="match status" value="1"/>
</dbReference>
<dbReference type="FunFam" id="2.30.30.30:FF:000038">
    <property type="entry name" value="Translation initiation factor 5A"/>
    <property type="match status" value="1"/>
</dbReference>
<evidence type="ECO:0000256" key="9">
    <source>
        <dbReference type="ARBA" id="ARBA00032030"/>
    </source>
</evidence>
<dbReference type="Gene3D" id="2.40.50.140">
    <property type="entry name" value="Nucleic acid-binding proteins"/>
    <property type="match status" value="1"/>
</dbReference>
<dbReference type="OrthoDB" id="23689at2157"/>
<dbReference type="Pfam" id="PF21485">
    <property type="entry name" value="IF5A-like_N"/>
    <property type="match status" value="1"/>
</dbReference>
<dbReference type="InterPro" id="IPR022847">
    <property type="entry name" value="Transl_elong_IF5A_arc"/>
</dbReference>
<evidence type="ECO:0000313" key="13">
    <source>
        <dbReference type="EMBL" id="AMM54889.1"/>
    </source>
</evidence>
<evidence type="ECO:0000256" key="4">
    <source>
        <dbReference type="ARBA" id="ARBA00016327"/>
    </source>
</evidence>
<evidence type="ECO:0000256" key="2">
    <source>
        <dbReference type="ARBA" id="ARBA00004496"/>
    </source>
</evidence>
<dbReference type="InterPro" id="IPR001884">
    <property type="entry name" value="IF5A-like"/>
</dbReference>
<comment type="function">
    <text evidence="1 11">Functions by promoting the formation of the first peptide bond.</text>
</comment>
<proteinExistence type="inferred from homology"/>
<dbReference type="Gene3D" id="2.30.30.30">
    <property type="match status" value="1"/>
</dbReference>
<dbReference type="SMART" id="SM01376">
    <property type="entry name" value="eIF-5a"/>
    <property type="match status" value="1"/>
</dbReference>
<dbReference type="GO" id="GO:0003746">
    <property type="term" value="F:translation elongation factor activity"/>
    <property type="evidence" value="ECO:0007669"/>
    <property type="project" value="InterPro"/>
</dbReference>
<organism evidence="13 15">
    <name type="scientific">Pyrococcus kukulkanii</name>
    <dbReference type="NCBI Taxonomy" id="1609559"/>
    <lineage>
        <taxon>Archaea</taxon>
        <taxon>Methanobacteriati</taxon>
        <taxon>Methanobacteriota</taxon>
        <taxon>Thermococci</taxon>
        <taxon>Thermococcales</taxon>
        <taxon>Thermococcaceae</taxon>
        <taxon>Pyrococcus</taxon>
    </lineage>
</organism>
<dbReference type="STRING" id="1609559.TQ32_10635"/>
<dbReference type="NCBIfam" id="TIGR00037">
    <property type="entry name" value="eIF_5A"/>
    <property type="match status" value="1"/>
</dbReference>
<evidence type="ECO:0000256" key="6">
    <source>
        <dbReference type="ARBA" id="ARBA00022540"/>
    </source>
</evidence>
<evidence type="ECO:0000313" key="15">
    <source>
        <dbReference type="Proteomes" id="UP000070587"/>
    </source>
</evidence>
<dbReference type="RefSeq" id="WP_068324498.1">
    <property type="nucleotide sequence ID" value="NZ_CP010835.1"/>
</dbReference>
<dbReference type="EMBL" id="CP010835">
    <property type="protein sequence ID" value="AMM54889.1"/>
    <property type="molecule type" value="Genomic_DNA"/>
</dbReference>
<dbReference type="CDD" id="cd04467">
    <property type="entry name" value="S1_aIF5A"/>
    <property type="match status" value="1"/>
</dbReference>
<evidence type="ECO:0000313" key="16">
    <source>
        <dbReference type="Proteomes" id="UP001571980"/>
    </source>
</evidence>
<dbReference type="PROSITE" id="PS00302">
    <property type="entry name" value="IF5A_HYPUSINE"/>
    <property type="match status" value="1"/>
</dbReference>
<dbReference type="GO" id="GO:0003723">
    <property type="term" value="F:RNA binding"/>
    <property type="evidence" value="ECO:0007669"/>
    <property type="project" value="InterPro"/>
</dbReference>
<dbReference type="SUPFAM" id="SSF50104">
    <property type="entry name" value="Translation proteins SH3-like domain"/>
    <property type="match status" value="1"/>
</dbReference>